<organism evidence="2 3">
    <name type="scientific">Candidatus Magasanikbacteria bacterium GW2011_GWA2_45_39</name>
    <dbReference type="NCBI Taxonomy" id="1619041"/>
    <lineage>
        <taxon>Bacteria</taxon>
        <taxon>Candidatus Magasanikiibacteriota</taxon>
    </lineage>
</organism>
<dbReference type="PANTHER" id="PTHR42831:SF1">
    <property type="entry name" value="FE-S PROTEIN MATURATION AUXILIARY FACTOR YITW"/>
    <property type="match status" value="1"/>
</dbReference>
<reference evidence="2 3" key="1">
    <citation type="journal article" date="2015" name="Nature">
        <title>rRNA introns, odd ribosomes, and small enigmatic genomes across a large radiation of phyla.</title>
        <authorList>
            <person name="Brown C.T."/>
            <person name="Hug L.A."/>
            <person name="Thomas B.C."/>
            <person name="Sharon I."/>
            <person name="Castelle C.J."/>
            <person name="Singh A."/>
            <person name="Wilkins M.J."/>
            <person name="Williams K.H."/>
            <person name="Banfield J.F."/>
        </authorList>
    </citation>
    <scope>NUCLEOTIDE SEQUENCE [LARGE SCALE GENOMIC DNA]</scope>
</reference>
<protein>
    <recommendedName>
        <fullName evidence="1">MIP18 family-like domain-containing protein</fullName>
    </recommendedName>
</protein>
<proteinExistence type="predicted"/>
<feature type="domain" description="MIP18 family-like" evidence="1">
    <location>
        <begin position="5"/>
        <end position="77"/>
    </location>
</feature>
<dbReference type="InterPro" id="IPR052339">
    <property type="entry name" value="Fe-S_Maturation_MIP18"/>
</dbReference>
<dbReference type="Proteomes" id="UP000033999">
    <property type="component" value="Unassembled WGS sequence"/>
</dbReference>
<dbReference type="SUPFAM" id="SSF117916">
    <property type="entry name" value="Fe-S cluster assembly (FSCA) domain-like"/>
    <property type="match status" value="1"/>
</dbReference>
<accession>A0A0G1MHY0</accession>
<name>A0A0G1MHY0_9BACT</name>
<gene>
    <name evidence="2" type="ORF">UX10_C0005G0020</name>
</gene>
<evidence type="ECO:0000313" key="2">
    <source>
        <dbReference type="EMBL" id="KKU07814.1"/>
    </source>
</evidence>
<evidence type="ECO:0000259" key="1">
    <source>
        <dbReference type="Pfam" id="PF01883"/>
    </source>
</evidence>
<dbReference type="PANTHER" id="PTHR42831">
    <property type="entry name" value="FE-S PROTEIN MATURATION AUXILIARY FACTOR YITW"/>
    <property type="match status" value="1"/>
</dbReference>
<sequence>MHTTESVREALKQIKDPELNCDIVSLGLVYAIRIPDAKHVEVDVTFTSMGCPAGPYILSEVQRVINELDGSPDGTVNLVWEPAWTKDRIDPLVRDELMGGI</sequence>
<dbReference type="AlphaFoldDB" id="A0A0G1MHY0"/>
<dbReference type="EMBL" id="LCKX01000005">
    <property type="protein sequence ID" value="KKU07814.1"/>
    <property type="molecule type" value="Genomic_DNA"/>
</dbReference>
<evidence type="ECO:0000313" key="3">
    <source>
        <dbReference type="Proteomes" id="UP000033999"/>
    </source>
</evidence>
<dbReference type="InterPro" id="IPR034904">
    <property type="entry name" value="FSCA_dom_sf"/>
</dbReference>
<dbReference type="Gene3D" id="3.30.300.130">
    <property type="entry name" value="Fe-S cluster assembly (FSCA)"/>
    <property type="match status" value="1"/>
</dbReference>
<dbReference type="Pfam" id="PF01883">
    <property type="entry name" value="FeS_assembly_P"/>
    <property type="match status" value="1"/>
</dbReference>
<comment type="caution">
    <text evidence="2">The sequence shown here is derived from an EMBL/GenBank/DDBJ whole genome shotgun (WGS) entry which is preliminary data.</text>
</comment>
<dbReference type="InterPro" id="IPR002744">
    <property type="entry name" value="MIP18-like"/>
</dbReference>